<evidence type="ECO:0000256" key="1">
    <source>
        <dbReference type="SAM" id="MobiDB-lite"/>
    </source>
</evidence>
<dbReference type="RefSeq" id="XP_007402020.1">
    <property type="nucleotide sequence ID" value="XM_007401958.1"/>
</dbReference>
<sequence length="61" mass="6379">MPITHPSDGFGFGSGVHGTAPPPGSHGASLRRVLQLSDLRLPVSPQHNTSPRFARLGSPKP</sequence>
<feature type="region of interest" description="Disordered" evidence="1">
    <location>
        <begin position="1"/>
        <end position="61"/>
    </location>
</feature>
<dbReference type="AlphaFoldDB" id="K5VRM1"/>
<gene>
    <name evidence="2" type="ORF">PHACADRAFT_201658</name>
</gene>
<keyword evidence="3" id="KW-1185">Reference proteome</keyword>
<organism evidence="2 3">
    <name type="scientific">Phanerochaete carnosa (strain HHB-10118-sp)</name>
    <name type="common">White-rot fungus</name>
    <name type="synonym">Peniophora carnosa</name>
    <dbReference type="NCBI Taxonomy" id="650164"/>
    <lineage>
        <taxon>Eukaryota</taxon>
        <taxon>Fungi</taxon>
        <taxon>Dikarya</taxon>
        <taxon>Basidiomycota</taxon>
        <taxon>Agaricomycotina</taxon>
        <taxon>Agaricomycetes</taxon>
        <taxon>Polyporales</taxon>
        <taxon>Phanerochaetaceae</taxon>
        <taxon>Phanerochaete</taxon>
    </lineage>
</organism>
<accession>K5VRM1</accession>
<evidence type="ECO:0000313" key="3">
    <source>
        <dbReference type="Proteomes" id="UP000008370"/>
    </source>
</evidence>
<dbReference type="GeneID" id="18911641"/>
<dbReference type="EMBL" id="JH930481">
    <property type="protein sequence ID" value="EKM49400.1"/>
    <property type="molecule type" value="Genomic_DNA"/>
</dbReference>
<dbReference type="InParanoid" id="K5VRM1"/>
<proteinExistence type="predicted"/>
<protein>
    <submittedName>
        <fullName evidence="2">Uncharacterized protein</fullName>
    </submittedName>
</protein>
<reference evidence="2 3" key="1">
    <citation type="journal article" date="2012" name="BMC Genomics">
        <title>Comparative genomics of the white-rot fungi, Phanerochaete carnosa and P. chrysosporium, to elucidate the genetic basis of the distinct wood types they colonize.</title>
        <authorList>
            <person name="Suzuki H."/>
            <person name="MacDonald J."/>
            <person name="Syed K."/>
            <person name="Salamov A."/>
            <person name="Hori C."/>
            <person name="Aerts A."/>
            <person name="Henrissat B."/>
            <person name="Wiebenga A."/>
            <person name="vanKuyk P.A."/>
            <person name="Barry K."/>
            <person name="Lindquist E."/>
            <person name="LaButti K."/>
            <person name="Lapidus A."/>
            <person name="Lucas S."/>
            <person name="Coutinho P."/>
            <person name="Gong Y."/>
            <person name="Samejima M."/>
            <person name="Mahadevan R."/>
            <person name="Abou-Zaid M."/>
            <person name="de Vries R.P."/>
            <person name="Igarashi K."/>
            <person name="Yadav J.S."/>
            <person name="Grigoriev I.V."/>
            <person name="Master E.R."/>
        </authorList>
    </citation>
    <scope>NUCLEOTIDE SEQUENCE [LARGE SCALE GENOMIC DNA]</scope>
    <source>
        <strain evidence="2 3">HHB-10118-sp</strain>
    </source>
</reference>
<evidence type="ECO:0000313" key="2">
    <source>
        <dbReference type="EMBL" id="EKM49400.1"/>
    </source>
</evidence>
<dbReference type="Proteomes" id="UP000008370">
    <property type="component" value="Unassembled WGS sequence"/>
</dbReference>
<dbReference type="KEGG" id="pco:PHACADRAFT_201658"/>
<dbReference type="HOGENOM" id="CLU_200669_0_0_1"/>
<name>K5VRM1_PHACS</name>